<dbReference type="Proteomes" id="UP000240883">
    <property type="component" value="Unassembled WGS sequence"/>
</dbReference>
<feature type="region of interest" description="Disordered" evidence="1">
    <location>
        <begin position="60"/>
        <end position="87"/>
    </location>
</feature>
<protein>
    <submittedName>
        <fullName evidence="2">Uncharacterized protein</fullName>
    </submittedName>
</protein>
<sequence length="248" mass="28615">MAPLIPRDNDGEELLLVTATDFKFHGELLKRIVSLRAHAWEFNSLPQHIIDRIPADLLPDHLQRPPPEASDTEQSLAETLAKERDEEPISRRLEPTIMESSLAEVMRFFVLVEDPVHGPCYCGYNWVDGEIKEKGLIGLLNFKINPPRSESADRVKERRNFLLPASRLGHEVKPEDVESEVSTMEAEWWDFDDPEPCLSPNNVPARRVYIRGKREEEDNNEDDGAYDDDDDDDDDDDYHPQEDEMESY</sequence>
<proteinExistence type="predicted"/>
<feature type="region of interest" description="Disordered" evidence="1">
    <location>
        <begin position="209"/>
        <end position="248"/>
    </location>
</feature>
<evidence type="ECO:0000313" key="3">
    <source>
        <dbReference type="Proteomes" id="UP000240883"/>
    </source>
</evidence>
<dbReference type="EMBL" id="KZ678143">
    <property type="protein sequence ID" value="PSN61640.1"/>
    <property type="molecule type" value="Genomic_DNA"/>
</dbReference>
<keyword evidence="3" id="KW-1185">Reference proteome</keyword>
<dbReference type="AlphaFoldDB" id="A0A2T2N8E0"/>
<evidence type="ECO:0000256" key="1">
    <source>
        <dbReference type="SAM" id="MobiDB-lite"/>
    </source>
</evidence>
<reference evidence="2 3" key="1">
    <citation type="journal article" date="2018" name="Front. Microbiol.">
        <title>Genome-Wide Analysis of Corynespora cassiicola Leaf Fall Disease Putative Effectors.</title>
        <authorList>
            <person name="Lopez D."/>
            <person name="Ribeiro S."/>
            <person name="Label P."/>
            <person name="Fumanal B."/>
            <person name="Venisse J.S."/>
            <person name="Kohler A."/>
            <person name="de Oliveira R.R."/>
            <person name="Labutti K."/>
            <person name="Lipzen A."/>
            <person name="Lail K."/>
            <person name="Bauer D."/>
            <person name="Ohm R.A."/>
            <person name="Barry K.W."/>
            <person name="Spatafora J."/>
            <person name="Grigoriev I.V."/>
            <person name="Martin F.M."/>
            <person name="Pujade-Renaud V."/>
        </authorList>
    </citation>
    <scope>NUCLEOTIDE SEQUENCE [LARGE SCALE GENOMIC DNA]</scope>
    <source>
        <strain evidence="2 3">Philippines</strain>
    </source>
</reference>
<gene>
    <name evidence="2" type="ORF">BS50DRAFT_592593</name>
</gene>
<organism evidence="2 3">
    <name type="scientific">Corynespora cassiicola Philippines</name>
    <dbReference type="NCBI Taxonomy" id="1448308"/>
    <lineage>
        <taxon>Eukaryota</taxon>
        <taxon>Fungi</taxon>
        <taxon>Dikarya</taxon>
        <taxon>Ascomycota</taxon>
        <taxon>Pezizomycotina</taxon>
        <taxon>Dothideomycetes</taxon>
        <taxon>Pleosporomycetidae</taxon>
        <taxon>Pleosporales</taxon>
        <taxon>Corynesporascaceae</taxon>
        <taxon>Corynespora</taxon>
    </lineage>
</organism>
<accession>A0A2T2N8E0</accession>
<feature type="compositionally biased region" description="Acidic residues" evidence="1">
    <location>
        <begin position="217"/>
        <end position="248"/>
    </location>
</feature>
<evidence type="ECO:0000313" key="2">
    <source>
        <dbReference type="EMBL" id="PSN61640.1"/>
    </source>
</evidence>
<name>A0A2T2N8E0_CORCC</name>